<dbReference type="GO" id="GO:0031177">
    <property type="term" value="F:phosphopantetheine binding"/>
    <property type="evidence" value="ECO:0007669"/>
    <property type="project" value="InterPro"/>
</dbReference>
<feature type="compositionally biased region" description="Pro residues" evidence="4">
    <location>
        <begin position="173"/>
        <end position="184"/>
    </location>
</feature>
<evidence type="ECO:0000256" key="1">
    <source>
        <dbReference type="ARBA" id="ARBA00001957"/>
    </source>
</evidence>
<dbReference type="PROSITE" id="PS50075">
    <property type="entry name" value="CARRIER"/>
    <property type="match status" value="1"/>
</dbReference>
<protein>
    <submittedName>
        <fullName evidence="6">Amino acid adenylation domain-containing protein</fullName>
    </submittedName>
</protein>
<feature type="domain" description="Carrier" evidence="5">
    <location>
        <begin position="948"/>
        <end position="1023"/>
    </location>
</feature>
<dbReference type="GO" id="GO:0005737">
    <property type="term" value="C:cytoplasm"/>
    <property type="evidence" value="ECO:0007669"/>
    <property type="project" value="TreeGrafter"/>
</dbReference>
<dbReference type="Pfam" id="PF13193">
    <property type="entry name" value="AMP-binding_C"/>
    <property type="match status" value="1"/>
</dbReference>
<dbReference type="NCBIfam" id="TIGR01733">
    <property type="entry name" value="AA-adenyl-dom"/>
    <property type="match status" value="1"/>
</dbReference>
<proteinExistence type="predicted"/>
<evidence type="ECO:0000256" key="4">
    <source>
        <dbReference type="SAM" id="MobiDB-lite"/>
    </source>
</evidence>
<dbReference type="PANTHER" id="PTHR45527:SF1">
    <property type="entry name" value="FATTY ACID SYNTHASE"/>
    <property type="match status" value="1"/>
</dbReference>
<dbReference type="InterPro" id="IPR000873">
    <property type="entry name" value="AMP-dep_synth/lig_dom"/>
</dbReference>
<feature type="compositionally biased region" description="Pro residues" evidence="4">
    <location>
        <begin position="934"/>
        <end position="946"/>
    </location>
</feature>
<keyword evidence="2" id="KW-0596">Phosphopantetheine</keyword>
<evidence type="ECO:0000313" key="6">
    <source>
        <dbReference type="EMBL" id="XDQ40240.1"/>
    </source>
</evidence>
<dbReference type="InterPro" id="IPR020806">
    <property type="entry name" value="PKS_PP-bd"/>
</dbReference>
<feature type="compositionally biased region" description="Basic residues" evidence="4">
    <location>
        <begin position="1041"/>
        <end position="1057"/>
    </location>
</feature>
<sequence length="1057" mass="113853">MSPEHTGQSLSHVVLAARLTGELDLEGFDTALRAAMDRHLACAARLSTVDGRPAQIPATDRRVALARHDLRGLGDAARAQRLATLTEQPLDEALDLSEGPLARGLLIRCAEDEHRVVLVFHRLAADPASAALLLQAALLPDATADNGADPAVRASAQLPEPLPLDTGVDDPLPSWPGTPQPGPTELPLDRPRPAERDLTADAVPFEVSAGTTAGLRRLARECGGSLATVTLALYVVLLHRYGQSAPVVDVTAPGRPGREATTVSRFEQIVPVPFEVTGEQSFRRLVRTVARATAGACESVAADPCEGPAGPPGTGSSPRWPAFSHRRAARLSAPPRLTCEVLPIHDRRIAGDIALRLSGEEDGLNGHLLVARDVFDEGTARRAVAHYLRLADGAAADPDMPVHALPLLTAGEEETIRSWNGITTKVPDLTFPQVFEIWVARSPAAPAVRAEDVCLSYEELNKRANQLFSLLDEHGVGPEATVGLCLERGAELAVAVLGVLKAGGTYVPVDPNDPPARQEAVLDDAGARIVVTHSGGLPPGSGAGRHVVELDGEWTVLDGRPAHNPPAGRQQPSGAAYLLYTSGSTGRPKGVVVEHRQLMSYVCAATERLGIEEPLSFAMVQPLTVDSSVTSFALPLCTGGEIHMITRERALDADKFDEWCRQWPVDCLKIAPSHLRALQASAHFTALLPRRLLVVGGEASEWRWLRELQRLAPHCRVFNHYGPTETTVGVLTLAVSDHPDAEWATAPIGVPLPNTQAHVVDGTGGPVPFGVAGELLIGGGNVGRGYHRADDLTAASFVPDTLGGRPGSRLYRTGDIVRRLPDGIIEFLGRRDDQIKIRGFRVALGEIDAALTSCAAVRQAVTVVREDPPGDRRIVSYVECAEEYLGPDGTPALDVDTVERHLRDRLPPHMMPQALVPLAKLPLSKHGKVDRRQLPPPPARPAPSAPTPARNRLEHSVLEAWQGIFPNDEVGTERNFFDLGGHSLLLVELQHRLRQTTGKDIGLLDLFQHTTVRAQAEFFARRREPSAAPSARREEAQRNALLKRRQQQLRAKRGQHE</sequence>
<evidence type="ECO:0000256" key="3">
    <source>
        <dbReference type="ARBA" id="ARBA00022553"/>
    </source>
</evidence>
<dbReference type="PROSITE" id="PS00455">
    <property type="entry name" value="AMP_BINDING"/>
    <property type="match status" value="1"/>
</dbReference>
<feature type="region of interest" description="Disordered" evidence="4">
    <location>
        <begin position="1020"/>
        <end position="1057"/>
    </location>
</feature>
<dbReference type="EMBL" id="CP163439">
    <property type="protein sequence ID" value="XDQ40240.1"/>
    <property type="molecule type" value="Genomic_DNA"/>
</dbReference>
<dbReference type="GO" id="GO:0044550">
    <property type="term" value="P:secondary metabolite biosynthetic process"/>
    <property type="evidence" value="ECO:0007669"/>
    <property type="project" value="TreeGrafter"/>
</dbReference>
<keyword evidence="3" id="KW-0597">Phosphoprotein</keyword>
<dbReference type="Pfam" id="PF00550">
    <property type="entry name" value="PP-binding"/>
    <property type="match status" value="1"/>
</dbReference>
<dbReference type="GO" id="GO:0043041">
    <property type="term" value="P:amino acid activation for nonribosomal peptide biosynthetic process"/>
    <property type="evidence" value="ECO:0007669"/>
    <property type="project" value="TreeGrafter"/>
</dbReference>
<accession>A0AB39QBH2</accession>
<dbReference type="AlphaFoldDB" id="A0AB39QBH2"/>
<dbReference type="InterPro" id="IPR036736">
    <property type="entry name" value="ACP-like_sf"/>
</dbReference>
<dbReference type="SUPFAM" id="SSF52777">
    <property type="entry name" value="CoA-dependent acyltransferases"/>
    <property type="match status" value="2"/>
</dbReference>
<dbReference type="SUPFAM" id="SSF47336">
    <property type="entry name" value="ACP-like"/>
    <property type="match status" value="1"/>
</dbReference>
<dbReference type="InterPro" id="IPR023213">
    <property type="entry name" value="CAT-like_dom_sf"/>
</dbReference>
<evidence type="ECO:0000259" key="5">
    <source>
        <dbReference type="PROSITE" id="PS50075"/>
    </source>
</evidence>
<dbReference type="GO" id="GO:0008610">
    <property type="term" value="P:lipid biosynthetic process"/>
    <property type="evidence" value="ECO:0007669"/>
    <property type="project" value="UniProtKB-ARBA"/>
</dbReference>
<dbReference type="Gene3D" id="3.30.300.30">
    <property type="match status" value="1"/>
</dbReference>
<dbReference type="CDD" id="cd05930">
    <property type="entry name" value="A_NRPS"/>
    <property type="match status" value="1"/>
</dbReference>
<dbReference type="Pfam" id="PF00501">
    <property type="entry name" value="AMP-binding"/>
    <property type="match status" value="1"/>
</dbReference>
<comment type="cofactor">
    <cofactor evidence="1">
        <name>pantetheine 4'-phosphate</name>
        <dbReference type="ChEBI" id="CHEBI:47942"/>
    </cofactor>
</comment>
<evidence type="ECO:0000256" key="2">
    <source>
        <dbReference type="ARBA" id="ARBA00022450"/>
    </source>
</evidence>
<organism evidence="6">
    <name type="scientific">Streptomyces sp. R28</name>
    <dbReference type="NCBI Taxonomy" id="3238628"/>
    <lineage>
        <taxon>Bacteria</taxon>
        <taxon>Bacillati</taxon>
        <taxon>Actinomycetota</taxon>
        <taxon>Actinomycetes</taxon>
        <taxon>Kitasatosporales</taxon>
        <taxon>Streptomycetaceae</taxon>
        <taxon>Streptomyces</taxon>
    </lineage>
</organism>
<dbReference type="InterPro" id="IPR009081">
    <property type="entry name" value="PP-bd_ACP"/>
</dbReference>
<dbReference type="RefSeq" id="WP_369174946.1">
    <property type="nucleotide sequence ID" value="NZ_CP163439.1"/>
</dbReference>
<dbReference type="InterPro" id="IPR001242">
    <property type="entry name" value="Condensation_dom"/>
</dbReference>
<feature type="region of interest" description="Disordered" evidence="4">
    <location>
        <begin position="158"/>
        <end position="192"/>
    </location>
</feature>
<dbReference type="PANTHER" id="PTHR45527">
    <property type="entry name" value="NONRIBOSOMAL PEPTIDE SYNTHETASE"/>
    <property type="match status" value="1"/>
</dbReference>
<dbReference type="GO" id="GO:0003824">
    <property type="term" value="F:catalytic activity"/>
    <property type="evidence" value="ECO:0007669"/>
    <property type="project" value="InterPro"/>
</dbReference>
<dbReference type="Gene3D" id="3.30.559.10">
    <property type="entry name" value="Chloramphenicol acetyltransferase-like domain"/>
    <property type="match status" value="1"/>
</dbReference>
<dbReference type="FunFam" id="3.40.50.980:FF:000001">
    <property type="entry name" value="Non-ribosomal peptide synthetase"/>
    <property type="match status" value="1"/>
</dbReference>
<feature type="region of interest" description="Disordered" evidence="4">
    <location>
        <begin position="927"/>
        <end position="950"/>
    </location>
</feature>
<dbReference type="Gene3D" id="2.30.38.10">
    <property type="entry name" value="Luciferase, Domain 3"/>
    <property type="match status" value="1"/>
</dbReference>
<feature type="compositionally biased region" description="Basic and acidic residues" evidence="4">
    <location>
        <begin position="1020"/>
        <end position="1037"/>
    </location>
</feature>
<gene>
    <name evidence="6" type="ORF">AB5J49_46785</name>
</gene>
<dbReference type="InterPro" id="IPR010071">
    <property type="entry name" value="AA_adenyl_dom"/>
</dbReference>
<dbReference type="SUPFAM" id="SSF56801">
    <property type="entry name" value="Acetyl-CoA synthetase-like"/>
    <property type="match status" value="1"/>
</dbReference>
<dbReference type="InterPro" id="IPR020845">
    <property type="entry name" value="AMP-binding_CS"/>
</dbReference>
<dbReference type="Gene3D" id="1.10.1200.10">
    <property type="entry name" value="ACP-like"/>
    <property type="match status" value="1"/>
</dbReference>
<dbReference type="Gene3D" id="3.40.50.980">
    <property type="match status" value="2"/>
</dbReference>
<dbReference type="Gene3D" id="3.30.559.30">
    <property type="entry name" value="Nonribosomal peptide synthetase, condensation domain"/>
    <property type="match status" value="1"/>
</dbReference>
<dbReference type="GO" id="GO:0017000">
    <property type="term" value="P:antibiotic biosynthetic process"/>
    <property type="evidence" value="ECO:0007669"/>
    <property type="project" value="UniProtKB-ARBA"/>
</dbReference>
<dbReference type="InterPro" id="IPR025110">
    <property type="entry name" value="AMP-bd_C"/>
</dbReference>
<dbReference type="Pfam" id="PF00668">
    <property type="entry name" value="Condensation"/>
    <property type="match status" value="2"/>
</dbReference>
<name>A0AB39QBH2_9ACTN</name>
<reference evidence="6" key="1">
    <citation type="submission" date="2024-07" db="EMBL/GenBank/DDBJ databases">
        <authorList>
            <person name="Yu S.T."/>
        </authorList>
    </citation>
    <scope>NUCLEOTIDE SEQUENCE</scope>
    <source>
        <strain evidence="6">R28</strain>
    </source>
</reference>
<dbReference type="SMART" id="SM00823">
    <property type="entry name" value="PKS_PP"/>
    <property type="match status" value="1"/>
</dbReference>
<dbReference type="InterPro" id="IPR045851">
    <property type="entry name" value="AMP-bd_C_sf"/>
</dbReference>